<evidence type="ECO:0000313" key="24">
    <source>
        <dbReference type="Proteomes" id="UP000516384"/>
    </source>
</evidence>
<feature type="binding site" description="in other chain" evidence="13 17">
    <location>
        <position position="301"/>
    </location>
    <ligand>
        <name>K(+)</name>
        <dbReference type="ChEBI" id="CHEBI:29103"/>
        <note>ligand shared between two tetrameric partners</note>
    </ligand>
</feature>
<dbReference type="OrthoDB" id="9805398at2"/>
<dbReference type="GO" id="GO:0046872">
    <property type="term" value="F:metal ion binding"/>
    <property type="evidence" value="ECO:0007669"/>
    <property type="project" value="UniProtKB-UniRule"/>
</dbReference>
<feature type="binding site" evidence="13">
    <location>
        <position position="468"/>
    </location>
    <ligand>
        <name>K(+)</name>
        <dbReference type="ChEBI" id="CHEBI:29103"/>
        <note>ligand shared between two tetrameric partners</note>
    </ligand>
</feature>
<evidence type="ECO:0000313" key="23">
    <source>
        <dbReference type="EMBL" id="QNR67663.1"/>
    </source>
</evidence>
<dbReference type="SUPFAM" id="SSF51412">
    <property type="entry name" value="Inosine monophosphate dehydrogenase (IMPDH)"/>
    <property type="match status" value="2"/>
</dbReference>
<evidence type="ECO:0000256" key="6">
    <source>
        <dbReference type="ARBA" id="ARBA00022749"/>
    </source>
</evidence>
<dbReference type="EMBL" id="JAVDUG010000018">
    <property type="protein sequence ID" value="MDR6781400.1"/>
    <property type="molecule type" value="Genomic_DNA"/>
</dbReference>
<comment type="pathway">
    <text evidence="13 20">Purine metabolism; XMP biosynthesis via de novo pathway; XMP from IMP: step 1/1.</text>
</comment>
<dbReference type="AlphaFoldDB" id="A0A0K2F2W0"/>
<reference evidence="22 25" key="2">
    <citation type="submission" date="2023-07" db="EMBL/GenBank/DDBJ databases">
        <title>Sorghum-associated microbial communities from plants grown in Nebraska, USA.</title>
        <authorList>
            <person name="Schachtman D."/>
        </authorList>
    </citation>
    <scope>NUCLEOTIDE SEQUENCE [LARGE SCALE GENOMIC DNA]</scope>
    <source>
        <strain evidence="22 25">BE143</strain>
    </source>
</reference>
<keyword evidence="7 13" id="KW-0658">Purine biosynthesis</keyword>
<dbReference type="InterPro" id="IPR015875">
    <property type="entry name" value="IMP_DH/GMP_Rdtase_CS"/>
</dbReference>
<keyword evidence="5" id="KW-0677">Repeat</keyword>
<dbReference type="Proteomes" id="UP001266807">
    <property type="component" value="Unassembled WGS sequence"/>
</dbReference>
<evidence type="ECO:0000256" key="10">
    <source>
        <dbReference type="ARBA" id="ARBA00023027"/>
    </source>
</evidence>
<evidence type="ECO:0000256" key="3">
    <source>
        <dbReference type="ARBA" id="ARBA00011881"/>
    </source>
</evidence>
<comment type="function">
    <text evidence="13">Catalyzes the conversion of inosine 5'-phosphate (IMP) to xanthosine 5'-phosphate (XMP), the first committed and rate-limiting step in the de novo synthesis of guanine nucleotides, and therefore plays an important role in the regulation of cell growth.</text>
</comment>
<dbReference type="eggNOG" id="COG0516">
    <property type="taxonomic scope" value="Bacteria"/>
</dbReference>
<dbReference type="PANTHER" id="PTHR11911">
    <property type="entry name" value="INOSINE-5-MONOPHOSPHATE DEHYDROGENASE RELATED"/>
    <property type="match status" value="1"/>
</dbReference>
<dbReference type="SMART" id="SM00116">
    <property type="entry name" value="CBS"/>
    <property type="match status" value="2"/>
</dbReference>
<evidence type="ECO:0000256" key="14">
    <source>
        <dbReference type="PIRSR" id="PIRSR000130-1"/>
    </source>
</evidence>
<keyword evidence="25" id="KW-1185">Reference proteome</keyword>
<dbReference type="GO" id="GO:0000166">
    <property type="term" value="F:nucleotide binding"/>
    <property type="evidence" value="ECO:0007669"/>
    <property type="project" value="UniProtKB-UniRule"/>
</dbReference>
<sequence length="485" mass="52293">MWEDKFGKEGLTFDDVLLVPRKSVVLPKEVSVATRLSDNVKLNIPLMSAGMDTVTEAVLAIAMAREGGIGIIHKNMSIEQQAVEVDRVKRSESGVITNPFSLTPDHLVSDAEAVMGKYRISGVPVVNEENKLVGIITNRDLRFIHDFNLKISEVMTKEELVTAPVGTTLQEAEVILQKHKIEKLPLVDDENYLKGLITIKDIEKAIQFPNAAKDAQGRLLVGAAVGISKDTFDRTEALVKAGVDMIVVDSAHGHHINIIEAVRKLREAYPDLTIVAGNVATGDGTRELIEAGASVVKVGIGPGSICTTRVIAGIGVPQVTAIYDCATVAREYNIPIIADGGIKYSGEITKAIAAGASAVMLGSLFAGTEESPGESEIYQGRRFKVYRGMGSMAAMKQGSKDRYFQDDDKKLVPEGIEGRVAYKGPLSDTVHQLLGGLRSGMGYCGTANIEELRNDTSFIRITGAGLRESHPHDVQITKEAPNYSL</sequence>
<feature type="binding site" evidence="13 15">
    <location>
        <position position="414"/>
    </location>
    <ligand>
        <name>IMP</name>
        <dbReference type="ChEBI" id="CHEBI:58053"/>
    </ligand>
</feature>
<keyword evidence="9 13" id="KW-0560">Oxidoreductase</keyword>
<feature type="binding site" evidence="13 15">
    <location>
        <begin position="362"/>
        <end position="363"/>
    </location>
    <ligand>
        <name>IMP</name>
        <dbReference type="ChEBI" id="CHEBI:58053"/>
    </ligand>
</feature>
<evidence type="ECO:0000256" key="16">
    <source>
        <dbReference type="PIRSR" id="PIRSR000130-3"/>
    </source>
</evidence>
<comment type="caution">
    <text evidence="13">Lacks conserved residue(s) required for the propagation of feature annotation.</text>
</comment>
<evidence type="ECO:0000256" key="11">
    <source>
        <dbReference type="ARBA" id="ARBA00023122"/>
    </source>
</evidence>
<evidence type="ECO:0000256" key="7">
    <source>
        <dbReference type="ARBA" id="ARBA00022755"/>
    </source>
</evidence>
<dbReference type="eggNOG" id="COG0517">
    <property type="taxonomic scope" value="Bacteria"/>
</dbReference>
<feature type="binding site" evidence="13 16">
    <location>
        <begin position="299"/>
        <end position="301"/>
    </location>
    <ligand>
        <name>NAD(+)</name>
        <dbReference type="ChEBI" id="CHEBI:57540"/>
    </ligand>
</feature>
<evidence type="ECO:0000256" key="5">
    <source>
        <dbReference type="ARBA" id="ARBA00022737"/>
    </source>
</evidence>
<dbReference type="SMART" id="SM01240">
    <property type="entry name" value="IMPDH"/>
    <property type="match status" value="1"/>
</dbReference>
<feature type="binding site" evidence="13 15">
    <location>
        <position position="304"/>
    </location>
    <ligand>
        <name>IMP</name>
        <dbReference type="ChEBI" id="CHEBI:58053"/>
    </ligand>
</feature>
<evidence type="ECO:0000259" key="21">
    <source>
        <dbReference type="PROSITE" id="PS51371"/>
    </source>
</evidence>
<comment type="similarity">
    <text evidence="2 13 19">Belongs to the IMPDH/GMPR family.</text>
</comment>
<evidence type="ECO:0000256" key="17">
    <source>
        <dbReference type="PIRSR" id="PIRSR000130-4"/>
    </source>
</evidence>
<evidence type="ECO:0000256" key="19">
    <source>
        <dbReference type="RuleBase" id="RU003927"/>
    </source>
</evidence>
<dbReference type="UniPathway" id="UPA00601">
    <property type="reaction ID" value="UER00295"/>
</dbReference>
<evidence type="ECO:0000256" key="12">
    <source>
        <dbReference type="ARBA" id="ARBA00048028"/>
    </source>
</evidence>
<comment type="cofactor">
    <cofactor evidence="1 13">
        <name>K(+)</name>
        <dbReference type="ChEBI" id="CHEBI:29103"/>
    </cofactor>
</comment>
<feature type="binding site" description="in other chain" evidence="13 17">
    <location>
        <position position="303"/>
    </location>
    <ligand>
        <name>K(+)</name>
        <dbReference type="ChEBI" id="CHEBI:29103"/>
        <note>ligand shared between two tetrameric partners</note>
    </ligand>
</feature>
<dbReference type="PANTHER" id="PTHR11911:SF111">
    <property type="entry name" value="INOSINE-5'-MONOPHOSPHATE DEHYDROGENASE"/>
    <property type="match status" value="1"/>
</dbReference>
<dbReference type="GO" id="GO:0003938">
    <property type="term" value="F:IMP dehydrogenase activity"/>
    <property type="evidence" value="ECO:0007669"/>
    <property type="project" value="UniProtKB-UniRule"/>
</dbReference>
<comment type="subunit">
    <text evidence="3 13">Homotetramer.</text>
</comment>
<dbReference type="FunFam" id="3.20.20.70:FF:000003">
    <property type="entry name" value="GMP reductase"/>
    <property type="match status" value="1"/>
</dbReference>
<protein>
    <recommendedName>
        <fullName evidence="13 20">Inosine-5'-monophosphate dehydrogenase</fullName>
        <shortName evidence="13">IMP dehydrogenase</shortName>
        <shortName evidence="13">IMPD</shortName>
        <shortName evidence="13">IMPDH</shortName>
        <ecNumber evidence="13 20">1.1.1.205</ecNumber>
    </recommendedName>
</protein>
<evidence type="ECO:0000256" key="2">
    <source>
        <dbReference type="ARBA" id="ARBA00005502"/>
    </source>
</evidence>
<dbReference type="EMBL" id="CP061172">
    <property type="protein sequence ID" value="QNR67663.1"/>
    <property type="molecule type" value="Genomic_DNA"/>
</dbReference>
<dbReference type="Gene3D" id="3.20.20.70">
    <property type="entry name" value="Aldolase class I"/>
    <property type="match status" value="1"/>
</dbReference>
<feature type="binding site" evidence="13">
    <location>
        <position position="470"/>
    </location>
    <ligand>
        <name>K(+)</name>
        <dbReference type="ChEBI" id="CHEBI:29103"/>
        <note>ligand shared between two tetrameric partners</note>
    </ligand>
</feature>
<dbReference type="PROSITE" id="PS51371">
    <property type="entry name" value="CBS"/>
    <property type="match status" value="2"/>
</dbReference>
<feature type="binding site" evidence="13">
    <location>
        <position position="469"/>
    </location>
    <ligand>
        <name>K(+)</name>
        <dbReference type="ChEBI" id="CHEBI:29103"/>
        <note>ligand shared between two tetrameric partners</note>
    </ligand>
</feature>
<evidence type="ECO:0000256" key="13">
    <source>
        <dbReference type="HAMAP-Rule" id="MF_01964"/>
    </source>
</evidence>
<evidence type="ECO:0000313" key="25">
    <source>
        <dbReference type="Proteomes" id="UP001266807"/>
    </source>
</evidence>
<dbReference type="GO" id="GO:0006183">
    <property type="term" value="P:GTP biosynthetic process"/>
    <property type="evidence" value="ECO:0007669"/>
    <property type="project" value="TreeGrafter"/>
</dbReference>
<evidence type="ECO:0000256" key="20">
    <source>
        <dbReference type="RuleBase" id="RU003928"/>
    </source>
</evidence>
<evidence type="ECO:0000256" key="18">
    <source>
        <dbReference type="PROSITE-ProRule" id="PRU00703"/>
    </source>
</evidence>
<evidence type="ECO:0000256" key="15">
    <source>
        <dbReference type="PIRSR" id="PIRSR000130-2"/>
    </source>
</evidence>
<keyword evidence="8 13" id="KW-0630">Potassium</keyword>
<evidence type="ECO:0000313" key="22">
    <source>
        <dbReference type="EMBL" id="MDR6781400.1"/>
    </source>
</evidence>
<feature type="domain" description="CBS" evidence="21">
    <location>
        <begin position="95"/>
        <end position="151"/>
    </location>
</feature>
<feature type="binding site" evidence="16">
    <location>
        <begin position="249"/>
        <end position="251"/>
    </location>
    <ligand>
        <name>NAD(+)</name>
        <dbReference type="ChEBI" id="CHEBI:57540"/>
    </ligand>
</feature>
<comment type="activity regulation">
    <text evidence="13">Mycophenolic acid (MPA) is a non-competitive inhibitor that prevents formation of the closed enzyme conformation by binding to the same site as the amobile flap. In contrast, mizoribine monophosphate (MZP) is a competitive inhibitor that induces the closed conformation. MPA is a potent inhibitor of mammalian IMPDHs but a poor inhibitor of the bacterial enzymes. MZP is a more potent inhibitor of bacterial IMPDH.</text>
</comment>
<evidence type="ECO:0000256" key="1">
    <source>
        <dbReference type="ARBA" id="ARBA00001958"/>
    </source>
</evidence>
<dbReference type="CDD" id="cd04601">
    <property type="entry name" value="CBS_pair_IMPDH"/>
    <property type="match status" value="1"/>
</dbReference>
<proteinExistence type="inferred from homology"/>
<dbReference type="Proteomes" id="UP000516384">
    <property type="component" value="Chromosome"/>
</dbReference>
<feature type="binding site" evidence="13 15">
    <location>
        <begin position="386"/>
        <end position="390"/>
    </location>
    <ligand>
        <name>IMP</name>
        <dbReference type="ChEBI" id="CHEBI:58053"/>
    </ligand>
</feature>
<feature type="active site" description="Thioimidate intermediate" evidence="13 14">
    <location>
        <position position="306"/>
    </location>
</feature>
<accession>A0A0K2F2W0</accession>
<feature type="binding site" evidence="13 15">
    <location>
        <begin position="339"/>
        <end position="341"/>
    </location>
    <ligand>
        <name>IMP</name>
        <dbReference type="ChEBI" id="CHEBI:58053"/>
    </ligand>
</feature>
<dbReference type="KEGG" id="ppeo:ABE82_00445"/>
<dbReference type="InterPro" id="IPR013785">
    <property type="entry name" value="Aldolase_TIM"/>
</dbReference>
<evidence type="ECO:0000256" key="4">
    <source>
        <dbReference type="ARBA" id="ARBA00022723"/>
    </source>
</evidence>
<keyword evidence="10 13" id="KW-0520">NAD</keyword>
<name>A0A0K2F2W0_9BACL</name>
<comment type="catalytic activity">
    <reaction evidence="12 13 20">
        <text>IMP + NAD(+) + H2O = XMP + NADH + H(+)</text>
        <dbReference type="Rhea" id="RHEA:11708"/>
        <dbReference type="ChEBI" id="CHEBI:15377"/>
        <dbReference type="ChEBI" id="CHEBI:15378"/>
        <dbReference type="ChEBI" id="CHEBI:57464"/>
        <dbReference type="ChEBI" id="CHEBI:57540"/>
        <dbReference type="ChEBI" id="CHEBI:57945"/>
        <dbReference type="ChEBI" id="CHEBI:58053"/>
        <dbReference type="EC" id="1.1.1.205"/>
    </reaction>
</comment>
<feature type="binding site" evidence="13">
    <location>
        <position position="249"/>
    </location>
    <ligand>
        <name>NAD(+)</name>
        <dbReference type="ChEBI" id="CHEBI:57540"/>
    </ligand>
</feature>
<feature type="domain" description="CBS" evidence="21">
    <location>
        <begin position="155"/>
        <end position="212"/>
    </location>
</feature>
<organism evidence="23 24">
    <name type="scientific">Paenibacillus peoriae</name>
    <dbReference type="NCBI Taxonomy" id="59893"/>
    <lineage>
        <taxon>Bacteria</taxon>
        <taxon>Bacillati</taxon>
        <taxon>Bacillota</taxon>
        <taxon>Bacilli</taxon>
        <taxon>Bacillales</taxon>
        <taxon>Paenibacillaceae</taxon>
        <taxon>Paenibacillus</taxon>
    </lineage>
</organism>
<dbReference type="InterPro" id="IPR005990">
    <property type="entry name" value="IMP_DH"/>
</dbReference>
<keyword evidence="4 13" id="KW-0479">Metal-binding</keyword>
<dbReference type="PROSITE" id="PS00487">
    <property type="entry name" value="IMP_DH_GMP_RED"/>
    <property type="match status" value="1"/>
</dbReference>
<dbReference type="EC" id="1.1.1.205" evidence="13 20"/>
<gene>
    <name evidence="13 23" type="primary">guaB</name>
    <name evidence="23" type="ORF">IAQ67_00435</name>
    <name evidence="22" type="ORF">J2W98_005719</name>
</gene>
<feature type="active site" description="Proton acceptor" evidence="13 14">
    <location>
        <position position="402"/>
    </location>
</feature>
<dbReference type="GO" id="GO:0006177">
    <property type="term" value="P:GMP biosynthetic process"/>
    <property type="evidence" value="ECO:0007669"/>
    <property type="project" value="UniProtKB-UniRule"/>
</dbReference>
<dbReference type="HAMAP" id="MF_01964">
    <property type="entry name" value="IMPDH"/>
    <property type="match status" value="1"/>
</dbReference>
<keyword evidence="6 13" id="KW-0332">GMP biosynthesis</keyword>
<dbReference type="Pfam" id="PF00478">
    <property type="entry name" value="IMPDH"/>
    <property type="match status" value="1"/>
</dbReference>
<dbReference type="RefSeq" id="WP_013308172.1">
    <property type="nucleotide sequence ID" value="NZ_CP011512.1"/>
</dbReference>
<evidence type="ECO:0000256" key="9">
    <source>
        <dbReference type="ARBA" id="ARBA00023002"/>
    </source>
</evidence>
<dbReference type="CDD" id="cd00381">
    <property type="entry name" value="IMPDH"/>
    <property type="match status" value="1"/>
</dbReference>
<evidence type="ECO:0000256" key="8">
    <source>
        <dbReference type="ARBA" id="ARBA00022958"/>
    </source>
</evidence>
<dbReference type="InterPro" id="IPR001093">
    <property type="entry name" value="IMP_DH_GMPRt"/>
</dbReference>
<keyword evidence="11 18" id="KW-0129">CBS domain</keyword>
<dbReference type="Pfam" id="PF00571">
    <property type="entry name" value="CBS"/>
    <property type="match status" value="2"/>
</dbReference>
<dbReference type="NCBIfam" id="TIGR01302">
    <property type="entry name" value="IMP_dehydrog"/>
    <property type="match status" value="1"/>
</dbReference>
<feature type="binding site" description="in other chain" evidence="13 17">
    <location>
        <position position="306"/>
    </location>
    <ligand>
        <name>K(+)</name>
        <dbReference type="ChEBI" id="CHEBI:29103"/>
        <note>ligand shared between two tetrameric partners</note>
    </ligand>
</feature>
<reference evidence="23 24" key="1">
    <citation type="submission" date="2020-09" db="EMBL/GenBank/DDBJ databases">
        <title>Characterization of Paenibacillus peoriae strain ZF390 with broad-spectrum antimicrobial activity as a potential biocontrol agent.</title>
        <authorList>
            <person name="Li L."/>
            <person name="Zhao Y."/>
            <person name="Li B."/>
            <person name="Xie X."/>
        </authorList>
    </citation>
    <scope>NUCLEOTIDE SEQUENCE [LARGE SCALE GENOMIC DNA]</scope>
    <source>
        <strain evidence="23 24">ZF390</strain>
    </source>
</reference>
<dbReference type="PIRSF" id="PIRSF000130">
    <property type="entry name" value="IMPDH"/>
    <property type="match status" value="1"/>
</dbReference>
<dbReference type="InterPro" id="IPR000644">
    <property type="entry name" value="CBS_dom"/>
</dbReference>